<protein>
    <recommendedName>
        <fullName evidence="4">SH3 domain-containing protein</fullName>
    </recommendedName>
</protein>
<reference evidence="2 3" key="1">
    <citation type="submission" date="2022-05" db="EMBL/GenBank/DDBJ databases">
        <authorList>
            <consortium name="Genoscope - CEA"/>
            <person name="William W."/>
        </authorList>
    </citation>
    <scope>NUCLEOTIDE SEQUENCE [LARGE SCALE GENOMIC DNA]</scope>
</reference>
<feature type="region of interest" description="Disordered" evidence="1">
    <location>
        <begin position="70"/>
        <end position="146"/>
    </location>
</feature>
<name>A0AAU9Y3A7_9CNID</name>
<dbReference type="Proteomes" id="UP001159428">
    <property type="component" value="Unassembled WGS sequence"/>
</dbReference>
<dbReference type="AlphaFoldDB" id="A0AAU9Y3A7"/>
<evidence type="ECO:0000313" key="3">
    <source>
        <dbReference type="Proteomes" id="UP001159428"/>
    </source>
</evidence>
<evidence type="ECO:0000256" key="1">
    <source>
        <dbReference type="SAM" id="MobiDB-lite"/>
    </source>
</evidence>
<organism evidence="2 3">
    <name type="scientific">Pocillopora meandrina</name>
    <dbReference type="NCBI Taxonomy" id="46732"/>
    <lineage>
        <taxon>Eukaryota</taxon>
        <taxon>Metazoa</taxon>
        <taxon>Cnidaria</taxon>
        <taxon>Anthozoa</taxon>
        <taxon>Hexacorallia</taxon>
        <taxon>Scleractinia</taxon>
        <taxon>Astrocoeniina</taxon>
        <taxon>Pocilloporidae</taxon>
        <taxon>Pocillopora</taxon>
    </lineage>
</organism>
<evidence type="ECO:0000313" key="2">
    <source>
        <dbReference type="EMBL" id="CAH3166578.1"/>
    </source>
</evidence>
<comment type="caution">
    <text evidence="2">The sequence shown here is derived from an EMBL/GenBank/DDBJ whole genome shotgun (WGS) entry which is preliminary data.</text>
</comment>
<accession>A0AAU9Y3A7</accession>
<dbReference type="EMBL" id="CALNXJ010000137">
    <property type="protein sequence ID" value="CAH3166578.1"/>
    <property type="molecule type" value="Genomic_DNA"/>
</dbReference>
<gene>
    <name evidence="2" type="ORF">PMEA_00005345</name>
</gene>
<keyword evidence="3" id="KW-1185">Reference proteome</keyword>
<sequence>MNRRTRTLLPTTEKLKDVQKRQALYYNSDAHDLPELNEGDKLRLKPFVLGQKEWKKGVVVERLDERSYEIETADGGESQQIPDSNMLGHGRRTSKLPPEDTLTEPPQMSSCPDEPDEPSLRKESGTKSLPCSEPYKELDSGIRTQSGRLVTRPSYLKDFVA</sequence>
<evidence type="ECO:0008006" key="4">
    <source>
        <dbReference type="Google" id="ProtNLM"/>
    </source>
</evidence>
<proteinExistence type="predicted"/>